<feature type="active site" evidence="2">
    <location>
        <position position="2"/>
    </location>
</feature>
<feature type="binding site" evidence="2">
    <location>
        <begin position="47"/>
        <end position="49"/>
    </location>
    <ligand>
        <name>substrate</name>
    </ligand>
</feature>
<name>A0A7C2K248_UNCW3</name>
<feature type="binding site" evidence="2">
    <location>
        <position position="51"/>
    </location>
    <ligand>
        <name>substrate</name>
    </ligand>
</feature>
<feature type="active site" description="Proton acceptor" evidence="2">
    <location>
        <position position="50"/>
    </location>
</feature>
<sequence length="221" mass="25893">MDGNGRWARERGLPRYLGHKTGAESTREVIKISQQLGIKYLTLYTFSIENWRRPKQEVDFLMMLLKKLIREEVDSLYKNNVRLDFIGKIDYFPEPLIQELTRAKEKTASCTGLHVILALSYGGRVEILDAVKKIVKEGINPDNITEEVFKKYTYLPDIPEPDLLIRTGGEVRISNFLLWHIAYTELYFTPTLWPDFRKEEYLKIIEDFGKRERRFGGVIES</sequence>
<feature type="binding site" evidence="2">
    <location>
        <position position="2"/>
    </location>
    <ligand>
        <name>Mg(2+)</name>
        <dbReference type="ChEBI" id="CHEBI:18420"/>
    </ligand>
</feature>
<dbReference type="PANTHER" id="PTHR10291:SF0">
    <property type="entry name" value="DEHYDRODOLICHYL DIPHOSPHATE SYNTHASE 2"/>
    <property type="match status" value="1"/>
</dbReference>
<feature type="binding site" evidence="2">
    <location>
        <position position="166"/>
    </location>
    <ligand>
        <name>substrate</name>
    </ligand>
</feature>
<dbReference type="FunFam" id="3.40.1180.10:FF:000001">
    <property type="entry name" value="(2E,6E)-farnesyl-diphosphate-specific ditrans,polycis-undecaprenyl-diphosphate synthase"/>
    <property type="match status" value="1"/>
</dbReference>
<dbReference type="PROSITE" id="PS01066">
    <property type="entry name" value="UPP_SYNTHASE"/>
    <property type="match status" value="1"/>
</dbReference>
<feature type="binding site" evidence="2">
    <location>
        <position position="15"/>
    </location>
    <ligand>
        <name>substrate</name>
    </ligand>
</feature>
<comment type="caution">
    <text evidence="3">The sequence shown here is derived from an EMBL/GenBank/DDBJ whole genome shotgun (WGS) entry which is preliminary data.</text>
</comment>
<dbReference type="EMBL" id="DTDJ01000024">
    <property type="protein sequence ID" value="HGL17291.1"/>
    <property type="molecule type" value="Genomic_DNA"/>
</dbReference>
<comment type="cofactor">
    <cofactor evidence="2">
        <name>Mg(2+)</name>
        <dbReference type="ChEBI" id="CHEBI:18420"/>
    </cofactor>
    <text evidence="2">Binds 2 magnesium ions per subunit.</text>
</comment>
<evidence type="ECO:0000256" key="2">
    <source>
        <dbReference type="HAMAP-Rule" id="MF_01139"/>
    </source>
</evidence>
<dbReference type="SUPFAM" id="SSF64005">
    <property type="entry name" value="Undecaprenyl diphosphate synthase"/>
    <property type="match status" value="1"/>
</dbReference>
<dbReference type="HAMAP" id="MF_01139">
    <property type="entry name" value="ISPT"/>
    <property type="match status" value="1"/>
</dbReference>
<dbReference type="PANTHER" id="PTHR10291">
    <property type="entry name" value="DEHYDRODOLICHYL DIPHOSPHATE SYNTHASE FAMILY MEMBER"/>
    <property type="match status" value="1"/>
</dbReference>
<dbReference type="AlphaFoldDB" id="A0A7C2K248"/>
<reference evidence="3" key="1">
    <citation type="journal article" date="2020" name="mSystems">
        <title>Genome- and Community-Level Interaction Insights into Carbon Utilization and Element Cycling Functions of Hydrothermarchaeota in Hydrothermal Sediment.</title>
        <authorList>
            <person name="Zhou Z."/>
            <person name="Liu Y."/>
            <person name="Xu W."/>
            <person name="Pan J."/>
            <person name="Luo Z.H."/>
            <person name="Li M."/>
        </authorList>
    </citation>
    <scope>NUCLEOTIDE SEQUENCE [LARGE SCALE GENOMIC DNA]</scope>
    <source>
        <strain evidence="3">SpSt-34</strain>
        <strain evidence="4">SpSt-69</strain>
    </source>
</reference>
<feature type="binding site" evidence="2">
    <location>
        <position position="19"/>
    </location>
    <ligand>
        <name>substrate</name>
    </ligand>
</feature>
<dbReference type="InterPro" id="IPR018520">
    <property type="entry name" value="UPP_synth-like_CS"/>
</dbReference>
<dbReference type="InterPro" id="IPR001441">
    <property type="entry name" value="UPP_synth-like"/>
</dbReference>
<comment type="function">
    <text evidence="2">Catalyzes the condensation of isopentenyl diphosphate (IPP) with allylic pyrophosphates generating different type of terpenoids.</text>
</comment>
<feature type="binding site" evidence="2">
    <location>
        <position position="7"/>
    </location>
    <ligand>
        <name>substrate</name>
    </ligand>
</feature>
<evidence type="ECO:0000313" key="3">
    <source>
        <dbReference type="EMBL" id="HEN27164.1"/>
    </source>
</evidence>
<evidence type="ECO:0000256" key="1">
    <source>
        <dbReference type="ARBA" id="ARBA00022679"/>
    </source>
</evidence>
<dbReference type="GO" id="GO:0016094">
    <property type="term" value="P:polyprenol biosynthetic process"/>
    <property type="evidence" value="ECO:0007669"/>
    <property type="project" value="TreeGrafter"/>
</dbReference>
<comment type="similarity">
    <text evidence="2">Belongs to the UPP synthase family.</text>
</comment>
<gene>
    <name evidence="3" type="primary">uppS</name>
    <name evidence="3" type="ORF">ENQ77_00520</name>
    <name evidence="4" type="ORF">ENU66_03020</name>
</gene>
<keyword evidence="2" id="KW-0479">Metal-binding</keyword>
<feature type="binding site" evidence="2">
    <location>
        <position position="185"/>
    </location>
    <ligand>
        <name>Mg(2+)</name>
        <dbReference type="ChEBI" id="CHEBI:18420"/>
    </ligand>
</feature>
<dbReference type="GO" id="GO:0000287">
    <property type="term" value="F:magnesium ion binding"/>
    <property type="evidence" value="ECO:0007669"/>
    <property type="project" value="UniProtKB-UniRule"/>
</dbReference>
<dbReference type="Pfam" id="PF01255">
    <property type="entry name" value="Prenyltransf"/>
    <property type="match status" value="1"/>
</dbReference>
<organism evidence="3">
    <name type="scientific">candidate division WOR-3 bacterium</name>
    <dbReference type="NCBI Taxonomy" id="2052148"/>
    <lineage>
        <taxon>Bacteria</taxon>
        <taxon>Bacteria division WOR-3</taxon>
    </lineage>
</organism>
<comment type="subunit">
    <text evidence="2">Homodimer.</text>
</comment>
<keyword evidence="2" id="KW-0460">Magnesium</keyword>
<feature type="binding site" evidence="2">
    <location>
        <begin position="172"/>
        <end position="174"/>
    </location>
    <ligand>
        <name>substrate</name>
    </ligand>
</feature>
<evidence type="ECO:0000313" key="4">
    <source>
        <dbReference type="EMBL" id="HGL17291.1"/>
    </source>
</evidence>
<dbReference type="NCBIfam" id="TIGR00055">
    <property type="entry name" value="uppS"/>
    <property type="match status" value="1"/>
</dbReference>
<dbReference type="EC" id="2.5.1.-" evidence="2"/>
<dbReference type="EMBL" id="DSOL01000011">
    <property type="protein sequence ID" value="HEN27164.1"/>
    <property type="molecule type" value="Genomic_DNA"/>
</dbReference>
<proteinExistence type="inferred from homology"/>
<dbReference type="GO" id="GO:0045547">
    <property type="term" value="F:ditrans,polycis-polyprenyl diphosphate synthase [(2E,6E)-farnesyl diphosphate specific] activity"/>
    <property type="evidence" value="ECO:0007669"/>
    <property type="project" value="TreeGrafter"/>
</dbReference>
<protein>
    <recommendedName>
        <fullName evidence="2">Isoprenyl transferase</fullName>
        <ecNumber evidence="2">2.5.1.-</ecNumber>
    </recommendedName>
</protein>
<accession>A0A7C2K248</accession>
<feature type="binding site" evidence="2">
    <location>
        <begin position="3"/>
        <end position="6"/>
    </location>
    <ligand>
        <name>substrate</name>
    </ligand>
</feature>
<dbReference type="Gene3D" id="3.40.1180.10">
    <property type="entry name" value="Decaprenyl diphosphate synthase-like"/>
    <property type="match status" value="1"/>
</dbReference>
<keyword evidence="1 2" id="KW-0808">Transferase</keyword>
<dbReference type="CDD" id="cd00475">
    <property type="entry name" value="Cis_IPPS"/>
    <property type="match status" value="1"/>
</dbReference>
<feature type="binding site" evidence="2">
    <location>
        <position position="53"/>
    </location>
    <ligand>
        <name>substrate</name>
    </ligand>
</feature>
<dbReference type="InterPro" id="IPR036424">
    <property type="entry name" value="UPP_synth-like_sf"/>
</dbReference>